<dbReference type="CDD" id="cd00419">
    <property type="entry name" value="Ferrochelatase_C"/>
    <property type="match status" value="1"/>
</dbReference>
<gene>
    <name evidence="7 9" type="primary">hemH</name>
    <name evidence="9" type="ORF">MACH07_13520</name>
</gene>
<keyword evidence="10" id="KW-1185">Reference proteome</keyword>
<dbReference type="InterPro" id="IPR033644">
    <property type="entry name" value="Ferrochelatase_C"/>
</dbReference>
<dbReference type="Pfam" id="PF00762">
    <property type="entry name" value="Ferrochelatase"/>
    <property type="match status" value="1"/>
</dbReference>
<dbReference type="GO" id="GO:0006783">
    <property type="term" value="P:heme biosynthetic process"/>
    <property type="evidence" value="ECO:0007669"/>
    <property type="project" value="UniProtKB-UniRule"/>
</dbReference>
<keyword evidence="4 7" id="KW-0456">Lyase</keyword>
<proteinExistence type="inferred from homology"/>
<dbReference type="GO" id="GO:0005737">
    <property type="term" value="C:cytoplasm"/>
    <property type="evidence" value="ECO:0007669"/>
    <property type="project" value="UniProtKB-SubCell"/>
</dbReference>
<organism evidence="9 10">
    <name type="scientific">Flagellimonas marinaquae</name>
    <dbReference type="NCBI Taxonomy" id="254955"/>
    <lineage>
        <taxon>Bacteria</taxon>
        <taxon>Pseudomonadati</taxon>
        <taxon>Bacteroidota</taxon>
        <taxon>Flavobacteriia</taxon>
        <taxon>Flavobacteriales</taxon>
        <taxon>Flavobacteriaceae</taxon>
        <taxon>Flagellimonas</taxon>
    </lineage>
</organism>
<dbReference type="GO" id="GO:0046872">
    <property type="term" value="F:metal ion binding"/>
    <property type="evidence" value="ECO:0007669"/>
    <property type="project" value="UniProtKB-KW"/>
</dbReference>
<keyword evidence="7" id="KW-0479">Metal-binding</keyword>
<evidence type="ECO:0000313" key="10">
    <source>
        <dbReference type="Proteomes" id="UP001330184"/>
    </source>
</evidence>
<evidence type="ECO:0000256" key="1">
    <source>
        <dbReference type="ARBA" id="ARBA00007718"/>
    </source>
</evidence>
<sequence length="360" mass="41127">MVLYFSCSKQISVKKGVLLVNLGSPDSPTAKDVKPYLDEFLMDERVIDVNPVLRNIIVRGIILNTRPKKSAEAYSKIWWDEGSPLIIISERFAEKVRNQIELPVALGMRYGSMSIKEGLQELKEKGVDEVFLVPLYPHYAMSSYETVVVKALEVQQQDFPDMQMTTLPAFYSNPDYIKILSKSIAEGLKGFDYDHILFSYHGIPERHIRKSDPTKFHCQLNGQCCKTNSVAHHTCYRHQCYDTTELVKQELNLPEDKVSTSFQSRLGSDPWLQPFTDKEFERLGEEGIKKLAVITPAFVSDCLETLEEIAMEGKEQFQEAGGGDYIHIPCLNDRDDWAQLMAKWIKAWEVNGALPETHIR</sequence>
<dbReference type="NCBIfam" id="TIGR00109">
    <property type="entry name" value="hemH"/>
    <property type="match status" value="1"/>
</dbReference>
<keyword evidence="3 7" id="KW-0350">Heme biosynthesis</keyword>
<evidence type="ECO:0000256" key="7">
    <source>
        <dbReference type="HAMAP-Rule" id="MF_00323"/>
    </source>
</evidence>
<keyword evidence="5 7" id="KW-0627">Porphyrin biosynthesis</keyword>
<dbReference type="GO" id="GO:0004325">
    <property type="term" value="F:ferrochelatase activity"/>
    <property type="evidence" value="ECO:0007669"/>
    <property type="project" value="UniProtKB-UniRule"/>
</dbReference>
<reference evidence="9 10" key="1">
    <citation type="submission" date="2023-01" db="EMBL/GenBank/DDBJ databases">
        <title>Complete genome sequence of Muricauda aquimarina strain IFOP_LL357.</title>
        <authorList>
            <person name="Gajardo G."/>
            <person name="Ueki S."/>
            <person name="Maruyama F."/>
        </authorList>
    </citation>
    <scope>NUCLEOTIDE SEQUENCE [LARGE SCALE GENOMIC DNA]</scope>
    <source>
        <strain evidence="9 10">IFOP_LL357</strain>
    </source>
</reference>
<evidence type="ECO:0000256" key="3">
    <source>
        <dbReference type="ARBA" id="ARBA00023133"/>
    </source>
</evidence>
<dbReference type="SUPFAM" id="SSF53800">
    <property type="entry name" value="Chelatase"/>
    <property type="match status" value="1"/>
</dbReference>
<evidence type="ECO:0000256" key="8">
    <source>
        <dbReference type="RuleBase" id="RU004185"/>
    </source>
</evidence>
<evidence type="ECO:0000256" key="4">
    <source>
        <dbReference type="ARBA" id="ARBA00023239"/>
    </source>
</evidence>
<protein>
    <recommendedName>
        <fullName evidence="7">Ferrochelatase</fullName>
        <ecNumber evidence="7">4.98.1.1</ecNumber>
    </recommendedName>
    <alternativeName>
        <fullName evidence="7">Heme synthase</fullName>
    </alternativeName>
    <alternativeName>
        <fullName evidence="7">Protoheme ferro-lyase</fullName>
    </alternativeName>
</protein>
<dbReference type="HAMAP" id="MF_00323">
    <property type="entry name" value="Ferrochelatase"/>
    <property type="match status" value="1"/>
</dbReference>
<comment type="catalytic activity">
    <reaction evidence="6">
        <text>Fe-coproporphyrin III + 2 H(+) = coproporphyrin III + Fe(2+)</text>
        <dbReference type="Rhea" id="RHEA:49572"/>
        <dbReference type="ChEBI" id="CHEBI:15378"/>
        <dbReference type="ChEBI" id="CHEBI:29033"/>
        <dbReference type="ChEBI" id="CHEBI:68438"/>
        <dbReference type="ChEBI" id="CHEBI:131725"/>
        <dbReference type="EC" id="4.99.1.9"/>
    </reaction>
    <physiologicalReaction direction="right-to-left" evidence="6">
        <dbReference type="Rhea" id="RHEA:49574"/>
    </physiologicalReaction>
</comment>
<dbReference type="Proteomes" id="UP001330184">
    <property type="component" value="Chromosome"/>
</dbReference>
<keyword evidence="7" id="KW-0963">Cytoplasm</keyword>
<accession>A0AA48HIY4</accession>
<evidence type="ECO:0000256" key="6">
    <source>
        <dbReference type="ARBA" id="ARBA00024536"/>
    </source>
</evidence>
<dbReference type="EMBL" id="AP027268">
    <property type="protein sequence ID" value="BDW92520.1"/>
    <property type="molecule type" value="Genomic_DNA"/>
</dbReference>
<dbReference type="Gene3D" id="3.40.50.1400">
    <property type="match status" value="2"/>
</dbReference>
<feature type="binding site" evidence="7">
    <location>
        <position position="201"/>
    </location>
    <ligand>
        <name>Fe(2+)</name>
        <dbReference type="ChEBI" id="CHEBI:29033"/>
    </ligand>
</feature>
<comment type="catalytic activity">
    <reaction evidence="7">
        <text>heme b + 2 H(+) = protoporphyrin IX + Fe(2+)</text>
        <dbReference type="Rhea" id="RHEA:22584"/>
        <dbReference type="ChEBI" id="CHEBI:15378"/>
        <dbReference type="ChEBI" id="CHEBI:29033"/>
        <dbReference type="ChEBI" id="CHEBI:57306"/>
        <dbReference type="ChEBI" id="CHEBI:60344"/>
        <dbReference type="EC" id="4.98.1.1"/>
    </reaction>
</comment>
<dbReference type="CDD" id="cd03411">
    <property type="entry name" value="Ferrochelatase_N"/>
    <property type="match status" value="1"/>
</dbReference>
<dbReference type="PANTHER" id="PTHR11108:SF1">
    <property type="entry name" value="FERROCHELATASE, MITOCHONDRIAL"/>
    <property type="match status" value="1"/>
</dbReference>
<comment type="subcellular location">
    <subcellularLocation>
        <location evidence="7">Cytoplasm</location>
    </subcellularLocation>
</comment>
<dbReference type="InterPro" id="IPR001015">
    <property type="entry name" value="Ferrochelatase"/>
</dbReference>
<evidence type="ECO:0000256" key="2">
    <source>
        <dbReference type="ARBA" id="ARBA00023004"/>
    </source>
</evidence>
<comment type="similarity">
    <text evidence="1 7 8">Belongs to the ferrochelatase family.</text>
</comment>
<evidence type="ECO:0000256" key="5">
    <source>
        <dbReference type="ARBA" id="ARBA00023244"/>
    </source>
</evidence>
<name>A0AA48HIY4_9FLAO</name>
<dbReference type="EC" id="4.98.1.1" evidence="7"/>
<feature type="binding site" evidence="7">
    <location>
        <position position="304"/>
    </location>
    <ligand>
        <name>Fe(2+)</name>
        <dbReference type="ChEBI" id="CHEBI:29033"/>
    </ligand>
</feature>
<keyword evidence="2 7" id="KW-0408">Iron</keyword>
<dbReference type="AlphaFoldDB" id="A0AA48HIY4"/>
<comment type="function">
    <text evidence="7">Catalyzes the ferrous insertion into protoporphyrin IX.</text>
</comment>
<comment type="pathway">
    <text evidence="7">Porphyrin-containing compound metabolism; protoheme biosynthesis; protoheme from protoporphyrin-IX: step 1/1.</text>
</comment>
<dbReference type="InterPro" id="IPR033659">
    <property type="entry name" value="Ferrochelatase_N"/>
</dbReference>
<evidence type="ECO:0000313" key="9">
    <source>
        <dbReference type="EMBL" id="BDW92520.1"/>
    </source>
</evidence>
<dbReference type="PANTHER" id="PTHR11108">
    <property type="entry name" value="FERROCHELATASE"/>
    <property type="match status" value="1"/>
</dbReference>